<accession>A0A1F4S0Y0</accession>
<name>A0A1F4S0Y0_UNCSA</name>
<keyword evidence="6 11" id="KW-0378">Hydrolase</keyword>
<dbReference type="InterPro" id="IPR004387">
    <property type="entry name" value="Pept_M50_Zn"/>
</dbReference>
<dbReference type="InterPro" id="IPR001478">
    <property type="entry name" value="PDZ"/>
</dbReference>
<sequence>MTVFLVTFTIIALAHEGGHFIAAKRAGMNVKEFGIGFGPKLFSKEIKGTTYSINLIPVLAYVSIAGMDDVKGSDESNIPEEQKYFAKPPFQRFKMAFMGPAMNIFLAFMTSSLIFGFVGMPKELSTHIDHIQPNSIAEKAGLKYMDKIIAINGEKITRMEDAIETIHKNNGKELTLKIQRGEKFLTIKATPKYDKQLRVAVLGFTPLPVYERVNPLQALYYGAQQTIAMIVLMFLILWKLLSGAVSVRDLAGPVGIAQITGRYASSGVLSFLHFFAFLNVNIGFLNLLPLPALDGGHIVFAAIEGITKKRVREDIQQKIHQWGLITLLALMVIITINDILRWLK</sequence>
<evidence type="ECO:0000256" key="9">
    <source>
        <dbReference type="ARBA" id="ARBA00023049"/>
    </source>
</evidence>
<evidence type="ECO:0000256" key="10">
    <source>
        <dbReference type="ARBA" id="ARBA00023136"/>
    </source>
</evidence>
<evidence type="ECO:0000313" key="14">
    <source>
        <dbReference type="Proteomes" id="UP000177905"/>
    </source>
</evidence>
<dbReference type="InterPro" id="IPR041489">
    <property type="entry name" value="PDZ_6"/>
</dbReference>
<dbReference type="PROSITE" id="PS50106">
    <property type="entry name" value="PDZ"/>
    <property type="match status" value="1"/>
</dbReference>
<evidence type="ECO:0000313" key="13">
    <source>
        <dbReference type="EMBL" id="OGC14084.1"/>
    </source>
</evidence>
<dbReference type="CDD" id="cd23081">
    <property type="entry name" value="cpPDZ_EcRseP-like"/>
    <property type="match status" value="1"/>
</dbReference>
<keyword evidence="9 11" id="KW-0482">Metalloprotease</keyword>
<keyword evidence="5 11" id="KW-0812">Transmembrane</keyword>
<evidence type="ECO:0000256" key="11">
    <source>
        <dbReference type="RuleBase" id="RU362031"/>
    </source>
</evidence>
<dbReference type="CDD" id="cd06163">
    <property type="entry name" value="S2P-M50_PDZ_RseP-like"/>
    <property type="match status" value="1"/>
</dbReference>
<feature type="domain" description="PDZ" evidence="12">
    <location>
        <begin position="103"/>
        <end position="182"/>
    </location>
</feature>
<dbReference type="EMBL" id="MEUA01000041">
    <property type="protein sequence ID" value="OGC14084.1"/>
    <property type="molecule type" value="Genomic_DNA"/>
</dbReference>
<protein>
    <recommendedName>
        <fullName evidence="11">Zinc metalloprotease</fullName>
        <ecNumber evidence="11">3.4.24.-</ecNumber>
    </recommendedName>
</protein>
<comment type="caution">
    <text evidence="13">The sequence shown here is derived from an EMBL/GenBank/DDBJ whole genome shotgun (WGS) entry which is preliminary data.</text>
</comment>
<proteinExistence type="inferred from homology"/>
<keyword evidence="10 11" id="KW-0472">Membrane</keyword>
<dbReference type="GO" id="GO:0046872">
    <property type="term" value="F:metal ion binding"/>
    <property type="evidence" value="ECO:0007669"/>
    <property type="project" value="UniProtKB-KW"/>
</dbReference>
<comment type="subcellular location">
    <subcellularLocation>
        <location evidence="2">Membrane</location>
        <topology evidence="2">Multi-pass membrane protein</topology>
    </subcellularLocation>
</comment>
<feature type="transmembrane region" description="Helical" evidence="11">
    <location>
        <begin position="97"/>
        <end position="118"/>
    </location>
</feature>
<evidence type="ECO:0000256" key="4">
    <source>
        <dbReference type="ARBA" id="ARBA00022670"/>
    </source>
</evidence>
<dbReference type="GO" id="GO:0016020">
    <property type="term" value="C:membrane"/>
    <property type="evidence" value="ECO:0007669"/>
    <property type="project" value="UniProtKB-SubCell"/>
</dbReference>
<dbReference type="PANTHER" id="PTHR42837:SF2">
    <property type="entry name" value="MEMBRANE METALLOPROTEASE ARASP2, CHLOROPLASTIC-RELATED"/>
    <property type="match status" value="1"/>
</dbReference>
<dbReference type="SUPFAM" id="SSF50156">
    <property type="entry name" value="PDZ domain-like"/>
    <property type="match status" value="1"/>
</dbReference>
<evidence type="ECO:0000259" key="12">
    <source>
        <dbReference type="PROSITE" id="PS50106"/>
    </source>
</evidence>
<gene>
    <name evidence="13" type="ORF">A2290_06230</name>
</gene>
<dbReference type="InterPro" id="IPR008915">
    <property type="entry name" value="Peptidase_M50"/>
</dbReference>
<evidence type="ECO:0000256" key="6">
    <source>
        <dbReference type="ARBA" id="ARBA00022801"/>
    </source>
</evidence>
<dbReference type="Pfam" id="PF02163">
    <property type="entry name" value="Peptidase_M50"/>
    <property type="match status" value="1"/>
</dbReference>
<evidence type="ECO:0000256" key="1">
    <source>
        <dbReference type="ARBA" id="ARBA00001947"/>
    </source>
</evidence>
<dbReference type="EC" id="3.4.24.-" evidence="11"/>
<dbReference type="Pfam" id="PF17820">
    <property type="entry name" value="PDZ_6"/>
    <property type="match status" value="1"/>
</dbReference>
<dbReference type="InterPro" id="IPR036034">
    <property type="entry name" value="PDZ_sf"/>
</dbReference>
<dbReference type="SMART" id="SM00228">
    <property type="entry name" value="PDZ"/>
    <property type="match status" value="1"/>
</dbReference>
<feature type="transmembrane region" description="Helical" evidence="11">
    <location>
        <begin position="218"/>
        <end position="238"/>
    </location>
</feature>
<evidence type="ECO:0000256" key="8">
    <source>
        <dbReference type="ARBA" id="ARBA00022989"/>
    </source>
</evidence>
<evidence type="ECO:0000256" key="3">
    <source>
        <dbReference type="ARBA" id="ARBA00007931"/>
    </source>
</evidence>
<evidence type="ECO:0000256" key="7">
    <source>
        <dbReference type="ARBA" id="ARBA00022833"/>
    </source>
</evidence>
<dbReference type="GO" id="GO:0006508">
    <property type="term" value="P:proteolysis"/>
    <property type="evidence" value="ECO:0007669"/>
    <property type="project" value="UniProtKB-KW"/>
</dbReference>
<keyword evidence="7 11" id="KW-0862">Zinc</keyword>
<evidence type="ECO:0000256" key="2">
    <source>
        <dbReference type="ARBA" id="ARBA00004141"/>
    </source>
</evidence>
<dbReference type="Gene3D" id="2.30.42.10">
    <property type="match status" value="1"/>
</dbReference>
<keyword evidence="4 13" id="KW-0645">Protease</keyword>
<dbReference type="Proteomes" id="UP000177905">
    <property type="component" value="Unassembled WGS sequence"/>
</dbReference>
<dbReference type="GO" id="GO:0004222">
    <property type="term" value="F:metalloendopeptidase activity"/>
    <property type="evidence" value="ECO:0007669"/>
    <property type="project" value="InterPro"/>
</dbReference>
<organism evidence="13 14">
    <name type="scientific">candidate division WOR-1 bacterium RIFOXYB2_FULL_36_35</name>
    <dbReference type="NCBI Taxonomy" id="1802578"/>
    <lineage>
        <taxon>Bacteria</taxon>
        <taxon>Bacillati</taxon>
        <taxon>Saganbacteria</taxon>
    </lineage>
</organism>
<comment type="cofactor">
    <cofactor evidence="1 11">
        <name>Zn(2+)</name>
        <dbReference type="ChEBI" id="CHEBI:29105"/>
    </cofactor>
</comment>
<dbReference type="NCBIfam" id="TIGR00054">
    <property type="entry name" value="RIP metalloprotease RseP"/>
    <property type="match status" value="1"/>
</dbReference>
<comment type="similarity">
    <text evidence="3 11">Belongs to the peptidase M50B family.</text>
</comment>
<reference evidence="13 14" key="1">
    <citation type="journal article" date="2016" name="Nat. Commun.">
        <title>Thousands of microbial genomes shed light on interconnected biogeochemical processes in an aquifer system.</title>
        <authorList>
            <person name="Anantharaman K."/>
            <person name="Brown C.T."/>
            <person name="Hug L.A."/>
            <person name="Sharon I."/>
            <person name="Castelle C.J."/>
            <person name="Probst A.J."/>
            <person name="Thomas B.C."/>
            <person name="Singh A."/>
            <person name="Wilkins M.J."/>
            <person name="Karaoz U."/>
            <person name="Brodie E.L."/>
            <person name="Williams K.H."/>
            <person name="Hubbard S.S."/>
            <person name="Banfield J.F."/>
        </authorList>
    </citation>
    <scope>NUCLEOTIDE SEQUENCE [LARGE SCALE GENOMIC DNA]</scope>
</reference>
<keyword evidence="8 11" id="KW-1133">Transmembrane helix</keyword>
<keyword evidence="11" id="KW-0479">Metal-binding</keyword>
<evidence type="ECO:0000256" key="5">
    <source>
        <dbReference type="ARBA" id="ARBA00022692"/>
    </source>
</evidence>
<dbReference type="AlphaFoldDB" id="A0A1F4S0Y0"/>
<dbReference type="PANTHER" id="PTHR42837">
    <property type="entry name" value="REGULATOR OF SIGMA-E PROTEASE RSEP"/>
    <property type="match status" value="1"/>
</dbReference>
<feature type="transmembrane region" description="Helical" evidence="11">
    <location>
        <begin position="324"/>
        <end position="343"/>
    </location>
</feature>